<comment type="similarity">
    <text evidence="2 8">Belongs to the purine-cytosine permease (2.A.39) family.</text>
</comment>
<dbReference type="InterPro" id="IPR026030">
    <property type="entry name" value="Pur-cyt_permease_Fcy2/21/22"/>
</dbReference>
<accession>A0A1A6C0C2</accession>
<evidence type="ECO:0000256" key="3">
    <source>
        <dbReference type="ARBA" id="ARBA00022448"/>
    </source>
</evidence>
<comment type="caution">
    <text evidence="10">The sequence shown here is derived from an EMBL/GenBank/DDBJ whole genome shotgun (WGS) entry which is preliminary data.</text>
</comment>
<proteinExistence type="inferred from homology"/>
<evidence type="ECO:0000256" key="9">
    <source>
        <dbReference type="SAM" id="Phobius"/>
    </source>
</evidence>
<evidence type="ECO:0000256" key="7">
    <source>
        <dbReference type="ARBA" id="ARBA00023136"/>
    </source>
</evidence>
<keyword evidence="5 9" id="KW-0812">Transmembrane</keyword>
<dbReference type="PANTHER" id="PTHR31806">
    <property type="entry name" value="PURINE-CYTOSINE PERMEASE FCY2-RELATED"/>
    <property type="match status" value="1"/>
</dbReference>
<dbReference type="PIRSF" id="PIRSF002744">
    <property type="entry name" value="Pur-cyt_permease"/>
    <property type="match status" value="1"/>
</dbReference>
<feature type="transmembrane region" description="Helical" evidence="9">
    <location>
        <begin position="443"/>
        <end position="463"/>
    </location>
</feature>
<keyword evidence="7 8" id="KW-0472">Membrane</keyword>
<comment type="subcellular location">
    <subcellularLocation>
        <location evidence="1">Membrane</location>
        <topology evidence="1">Multi-pass membrane protein</topology>
    </subcellularLocation>
</comment>
<evidence type="ECO:0000313" key="10">
    <source>
        <dbReference type="EMBL" id="OBS08004.1"/>
    </source>
</evidence>
<feature type="transmembrane region" description="Helical" evidence="9">
    <location>
        <begin position="147"/>
        <end position="168"/>
    </location>
</feature>
<dbReference type="RefSeq" id="WP_038091731.1">
    <property type="nucleotide sequence ID" value="NZ_JQSG02000006.1"/>
</dbReference>
<keyword evidence="3 8" id="KW-0813">Transport</keyword>
<protein>
    <recommendedName>
        <fullName evidence="12">Cytosine permease</fullName>
    </recommendedName>
</protein>
<dbReference type="InterPro" id="IPR001248">
    <property type="entry name" value="Pur-cyt_permease"/>
</dbReference>
<evidence type="ECO:0000256" key="8">
    <source>
        <dbReference type="PIRNR" id="PIRNR002744"/>
    </source>
</evidence>
<feature type="transmembrane region" description="Helical" evidence="9">
    <location>
        <begin position="180"/>
        <end position="203"/>
    </location>
</feature>
<evidence type="ECO:0000256" key="6">
    <source>
        <dbReference type="ARBA" id="ARBA00022989"/>
    </source>
</evidence>
<keyword evidence="11" id="KW-1185">Reference proteome</keyword>
<dbReference type="Gene3D" id="1.10.4160.10">
    <property type="entry name" value="Hydantoin permease"/>
    <property type="match status" value="1"/>
</dbReference>
<reference evidence="10 11" key="1">
    <citation type="journal article" date="2014" name="Genome Announc.">
        <title>Draft Genome Sequence of the Iron-Oxidizing, Acidophilic, and Halotolerant 'Thiobacillus prosperus' Type Strain DSM 5130.</title>
        <authorList>
            <person name="Ossandon F.J."/>
            <person name="Cardenas J.P."/>
            <person name="Corbett M."/>
            <person name="Quatrini R."/>
            <person name="Holmes D.S."/>
            <person name="Watkin E."/>
        </authorList>
    </citation>
    <scope>NUCLEOTIDE SEQUENCE [LARGE SCALE GENOMIC DNA]</scope>
    <source>
        <strain evidence="10 11">DSM 5130</strain>
    </source>
</reference>
<name>A0A1A6C0C2_9GAMM</name>
<evidence type="ECO:0000256" key="2">
    <source>
        <dbReference type="ARBA" id="ARBA00008974"/>
    </source>
</evidence>
<evidence type="ECO:0000256" key="4">
    <source>
        <dbReference type="ARBA" id="ARBA00022553"/>
    </source>
</evidence>
<dbReference type="STRING" id="160660.BJI67_13835"/>
<organism evidence="10 11">
    <name type="scientific">Acidihalobacter prosperus</name>
    <dbReference type="NCBI Taxonomy" id="160660"/>
    <lineage>
        <taxon>Bacteria</taxon>
        <taxon>Pseudomonadati</taxon>
        <taxon>Pseudomonadota</taxon>
        <taxon>Gammaproteobacteria</taxon>
        <taxon>Chromatiales</taxon>
        <taxon>Ectothiorhodospiraceae</taxon>
        <taxon>Acidihalobacter</taxon>
    </lineage>
</organism>
<feature type="transmembrane region" description="Helical" evidence="9">
    <location>
        <begin position="367"/>
        <end position="388"/>
    </location>
</feature>
<feature type="transmembrane region" description="Helical" evidence="9">
    <location>
        <begin position="339"/>
        <end position="361"/>
    </location>
</feature>
<evidence type="ECO:0000256" key="5">
    <source>
        <dbReference type="ARBA" id="ARBA00022692"/>
    </source>
</evidence>
<keyword evidence="4" id="KW-0597">Phosphoprotein</keyword>
<feature type="transmembrane region" description="Helical" evidence="9">
    <location>
        <begin position="409"/>
        <end position="431"/>
    </location>
</feature>
<dbReference type="FunFam" id="1.10.4160.10:FF:000002">
    <property type="entry name" value="Purine-cytosine permease fcyB"/>
    <property type="match status" value="1"/>
</dbReference>
<dbReference type="GO" id="GO:0022857">
    <property type="term" value="F:transmembrane transporter activity"/>
    <property type="evidence" value="ECO:0007669"/>
    <property type="project" value="InterPro"/>
</dbReference>
<feature type="transmembrane region" description="Helical" evidence="9">
    <location>
        <begin position="74"/>
        <end position="96"/>
    </location>
</feature>
<dbReference type="EMBL" id="JQSG02000006">
    <property type="protein sequence ID" value="OBS08004.1"/>
    <property type="molecule type" value="Genomic_DNA"/>
</dbReference>
<dbReference type="PANTHER" id="PTHR31806:SF1">
    <property type="entry name" value="PURINE-CYTOSINE PERMEASE FCY2-RELATED"/>
    <property type="match status" value="1"/>
</dbReference>
<feature type="transmembrane region" description="Helical" evidence="9">
    <location>
        <begin position="249"/>
        <end position="278"/>
    </location>
</feature>
<evidence type="ECO:0000313" key="11">
    <source>
        <dbReference type="Proteomes" id="UP000029273"/>
    </source>
</evidence>
<dbReference type="Proteomes" id="UP000029273">
    <property type="component" value="Unassembled WGS sequence"/>
</dbReference>
<dbReference type="OrthoDB" id="9809167at2"/>
<dbReference type="Pfam" id="PF02133">
    <property type="entry name" value="Transp_cyt_pur"/>
    <property type="match status" value="1"/>
</dbReference>
<feature type="transmembrane region" description="Helical" evidence="9">
    <location>
        <begin position="43"/>
        <end position="68"/>
    </location>
</feature>
<dbReference type="GO" id="GO:0005886">
    <property type="term" value="C:plasma membrane"/>
    <property type="evidence" value="ECO:0007669"/>
    <property type="project" value="TreeGrafter"/>
</dbReference>
<evidence type="ECO:0008006" key="12">
    <source>
        <dbReference type="Google" id="ProtNLM"/>
    </source>
</evidence>
<feature type="transmembrane region" description="Helical" evidence="9">
    <location>
        <begin position="117"/>
        <end position="141"/>
    </location>
</feature>
<keyword evidence="6 9" id="KW-1133">Transmembrane helix</keyword>
<feature type="transmembrane region" description="Helical" evidence="9">
    <location>
        <begin position="209"/>
        <end position="229"/>
    </location>
</feature>
<dbReference type="AlphaFoldDB" id="A0A1A6C0C2"/>
<feature type="transmembrane region" description="Helical" evidence="9">
    <location>
        <begin position="298"/>
        <end position="318"/>
    </location>
</feature>
<gene>
    <name evidence="10" type="ORF">Thpro_022254</name>
</gene>
<sequence>MSTSADDSSLGVNPAVFPGGIEARGIERVLPHERTHVSIFDNFTLWLSANMVISTVALGALAIPVFGLGFWDSFLVILAFNMLGVLPVAYFSTLGPRLGLRQMTIARFSFGWHGAKIMALFNVAACIGWSAVNVIVGSQIITALSHGAVPVWASILAIAALTTAVSVYGYRYVHRYERYAWMPMAAIFLIVAFTAGGQMGIVPTPAWNVAHWASLISFGGAIYGFATGWSSYAADYSVNQPEHTPPAKIFWLTFFGVTIPCILLETLGLSLTTVGAFAKAANEGGGALLAAALHPLGGFGELLLLLLALSVIANNIPNDYSLGLSMQVLGRAFHKVNRAVWTFIGAVVYIAIAIAAAAHFNAALENFLLMVAYWLGPWSIILLLEHFIVRRGRYNLDGWNEARHLPVGWAAIVAMASGLFGVYLGAAQLLFVGPVAALFNPPYGMDVGFELGVVFAAIVYAILRPIELRAHAR</sequence>
<evidence type="ECO:0000256" key="1">
    <source>
        <dbReference type="ARBA" id="ARBA00004141"/>
    </source>
</evidence>